<feature type="domain" description="RING-type" evidence="7">
    <location>
        <begin position="31"/>
        <end position="69"/>
    </location>
</feature>
<dbReference type="PROSITE" id="PS50145">
    <property type="entry name" value="ZF_TRAF"/>
    <property type="match status" value="1"/>
</dbReference>
<dbReference type="PANTHER" id="PTHR10131">
    <property type="entry name" value="TNF RECEPTOR ASSOCIATED FACTOR"/>
    <property type="match status" value="1"/>
</dbReference>
<comment type="caution">
    <text evidence="9">The sequence shown here is derived from an EMBL/GenBank/DDBJ whole genome shotgun (WGS) entry which is preliminary data.</text>
</comment>
<dbReference type="Gene3D" id="3.30.40.10">
    <property type="entry name" value="Zinc/RING finger domain, C3HC4 (zinc finger)"/>
    <property type="match status" value="2"/>
</dbReference>
<keyword evidence="5" id="KW-0175">Coiled coil</keyword>
<feature type="region of interest" description="Disordered" evidence="6">
    <location>
        <begin position="262"/>
        <end position="305"/>
    </location>
</feature>
<dbReference type="RefSeq" id="XP_062644666.1">
    <property type="nucleotide sequence ID" value="XM_062793567.1"/>
</dbReference>
<evidence type="ECO:0000259" key="7">
    <source>
        <dbReference type="PROSITE" id="PS50089"/>
    </source>
</evidence>
<reference evidence="9" key="1">
    <citation type="journal article" date="2023" name="Mol. Phylogenet. Evol.">
        <title>Genome-scale phylogeny and comparative genomics of the fungal order Sordariales.</title>
        <authorList>
            <person name="Hensen N."/>
            <person name="Bonometti L."/>
            <person name="Westerberg I."/>
            <person name="Brannstrom I.O."/>
            <person name="Guillou S."/>
            <person name="Cros-Aarteil S."/>
            <person name="Calhoun S."/>
            <person name="Haridas S."/>
            <person name="Kuo A."/>
            <person name="Mondo S."/>
            <person name="Pangilinan J."/>
            <person name="Riley R."/>
            <person name="LaButti K."/>
            <person name="Andreopoulos B."/>
            <person name="Lipzen A."/>
            <person name="Chen C."/>
            <person name="Yan M."/>
            <person name="Daum C."/>
            <person name="Ng V."/>
            <person name="Clum A."/>
            <person name="Steindorff A."/>
            <person name="Ohm R.A."/>
            <person name="Martin F."/>
            <person name="Silar P."/>
            <person name="Natvig D.O."/>
            <person name="Lalanne C."/>
            <person name="Gautier V."/>
            <person name="Ament-Velasquez S.L."/>
            <person name="Kruys A."/>
            <person name="Hutchinson M.I."/>
            <person name="Powell A.J."/>
            <person name="Barry K."/>
            <person name="Miller A.N."/>
            <person name="Grigoriev I.V."/>
            <person name="Debuchy R."/>
            <person name="Gladieux P."/>
            <person name="Hiltunen Thoren M."/>
            <person name="Johannesson H."/>
        </authorList>
    </citation>
    <scope>NUCLEOTIDE SEQUENCE</scope>
    <source>
        <strain evidence="9">CBS 731.68</strain>
    </source>
</reference>
<feature type="region of interest" description="Disordered" evidence="6">
    <location>
        <begin position="387"/>
        <end position="446"/>
    </location>
</feature>
<evidence type="ECO:0000256" key="1">
    <source>
        <dbReference type="ARBA" id="ARBA00022723"/>
    </source>
</evidence>
<dbReference type="AlphaFoldDB" id="A0AAN6TVD2"/>
<feature type="domain" description="TRAF-type" evidence="8">
    <location>
        <begin position="167"/>
        <end position="214"/>
    </location>
</feature>
<keyword evidence="2 4" id="KW-0863">Zinc-finger</keyword>
<dbReference type="PROSITE" id="PS00518">
    <property type="entry name" value="ZF_RING_1"/>
    <property type="match status" value="1"/>
</dbReference>
<dbReference type="InterPro" id="IPR013083">
    <property type="entry name" value="Znf_RING/FYVE/PHD"/>
</dbReference>
<dbReference type="Proteomes" id="UP001302602">
    <property type="component" value="Unassembled WGS sequence"/>
</dbReference>
<feature type="compositionally biased region" description="Polar residues" evidence="6">
    <location>
        <begin position="279"/>
        <end position="298"/>
    </location>
</feature>
<dbReference type="InterPro" id="IPR001293">
    <property type="entry name" value="Znf_TRAF"/>
</dbReference>
<protein>
    <submittedName>
        <fullName evidence="9">Uncharacterized protein</fullName>
    </submittedName>
</protein>
<evidence type="ECO:0000259" key="8">
    <source>
        <dbReference type="PROSITE" id="PS50145"/>
    </source>
</evidence>
<dbReference type="GeneID" id="87830336"/>
<sequence length="446" mass="50146">MPNASQGGPSIIELDYQSLEYIEAVDDTLICPVCKTPFYSPITTPCGHTFCTGCINRALETQRTCPIDRQPINKNRDYRRLPLIIKDQLDRLKVRCPNKGCDHVCSRENLKGHYERRCEFTPVACPEPLCSRLVARRDASPTKGCLHKSVTCEHCHKLVAIAELSIHHDNDCDANEVECPDCKANVVRHRLEKHKSESCPEQQIQCRWHSGGCRVADKRRIVQVHEESGCIFEAVSRLLDQRAEDRTIINDLTSRLANLEAARGRRREDRERRERRTESTLLSTVLPNPASPTSTETPNEPMFPSALSVPHAADTFAWGSPEDYMLARFERLETQMEELRKEMRDMDAHQALTFLHHTTRIGDQIAELASKVGVLNMHTTWLMNMQRQSHAQQRAGSTAGPPSSGLSHASDSSGSRAGSSSSDIRVRHPGGSRRNSDGRGDTLTRL</sequence>
<feature type="coiled-coil region" evidence="5">
    <location>
        <begin position="322"/>
        <end position="349"/>
    </location>
</feature>
<dbReference type="SUPFAM" id="SSF57850">
    <property type="entry name" value="RING/U-box"/>
    <property type="match status" value="1"/>
</dbReference>
<dbReference type="PROSITE" id="PS50089">
    <property type="entry name" value="ZF_RING_2"/>
    <property type="match status" value="1"/>
</dbReference>
<evidence type="ECO:0000256" key="2">
    <source>
        <dbReference type="ARBA" id="ARBA00022771"/>
    </source>
</evidence>
<dbReference type="InterPro" id="IPR001841">
    <property type="entry name" value="Znf_RING"/>
</dbReference>
<accession>A0AAN6TVD2</accession>
<dbReference type="Pfam" id="PF13923">
    <property type="entry name" value="zf-C3HC4_2"/>
    <property type="match status" value="1"/>
</dbReference>
<evidence type="ECO:0000256" key="3">
    <source>
        <dbReference type="ARBA" id="ARBA00022833"/>
    </source>
</evidence>
<gene>
    <name evidence="9" type="ORF">N657DRAFT_648697</name>
</gene>
<feature type="zinc finger region" description="TRAF-type" evidence="4">
    <location>
        <begin position="167"/>
        <end position="214"/>
    </location>
</feature>
<organism evidence="9 10">
    <name type="scientific">Parathielavia appendiculata</name>
    <dbReference type="NCBI Taxonomy" id="2587402"/>
    <lineage>
        <taxon>Eukaryota</taxon>
        <taxon>Fungi</taxon>
        <taxon>Dikarya</taxon>
        <taxon>Ascomycota</taxon>
        <taxon>Pezizomycotina</taxon>
        <taxon>Sordariomycetes</taxon>
        <taxon>Sordariomycetidae</taxon>
        <taxon>Sordariales</taxon>
        <taxon>Chaetomiaceae</taxon>
        <taxon>Parathielavia</taxon>
    </lineage>
</organism>
<dbReference type="GO" id="GO:0008270">
    <property type="term" value="F:zinc ion binding"/>
    <property type="evidence" value="ECO:0007669"/>
    <property type="project" value="UniProtKB-KW"/>
</dbReference>
<feature type="compositionally biased region" description="Basic and acidic residues" evidence="6">
    <location>
        <begin position="434"/>
        <end position="446"/>
    </location>
</feature>
<dbReference type="SMART" id="SM00184">
    <property type="entry name" value="RING"/>
    <property type="match status" value="1"/>
</dbReference>
<keyword evidence="1 4" id="KW-0479">Metal-binding</keyword>
<evidence type="ECO:0000313" key="10">
    <source>
        <dbReference type="Proteomes" id="UP001302602"/>
    </source>
</evidence>
<keyword evidence="10" id="KW-1185">Reference proteome</keyword>
<feature type="compositionally biased region" description="Polar residues" evidence="6">
    <location>
        <begin position="387"/>
        <end position="396"/>
    </location>
</feature>
<feature type="compositionally biased region" description="Basic and acidic residues" evidence="6">
    <location>
        <begin position="262"/>
        <end position="278"/>
    </location>
</feature>
<evidence type="ECO:0000313" key="9">
    <source>
        <dbReference type="EMBL" id="KAK4120895.1"/>
    </source>
</evidence>
<proteinExistence type="predicted"/>
<evidence type="ECO:0000256" key="5">
    <source>
        <dbReference type="SAM" id="Coils"/>
    </source>
</evidence>
<evidence type="ECO:0000256" key="6">
    <source>
        <dbReference type="SAM" id="MobiDB-lite"/>
    </source>
</evidence>
<dbReference type="SUPFAM" id="SSF49599">
    <property type="entry name" value="TRAF domain-like"/>
    <property type="match status" value="1"/>
</dbReference>
<dbReference type="EMBL" id="MU853236">
    <property type="protein sequence ID" value="KAK4120895.1"/>
    <property type="molecule type" value="Genomic_DNA"/>
</dbReference>
<dbReference type="PANTHER" id="PTHR10131:SF94">
    <property type="entry name" value="TNF RECEPTOR-ASSOCIATED FACTOR 4"/>
    <property type="match status" value="1"/>
</dbReference>
<dbReference type="Pfam" id="PF02176">
    <property type="entry name" value="zf-TRAF"/>
    <property type="match status" value="1"/>
</dbReference>
<reference evidence="9" key="2">
    <citation type="submission" date="2023-05" db="EMBL/GenBank/DDBJ databases">
        <authorList>
            <consortium name="Lawrence Berkeley National Laboratory"/>
            <person name="Steindorff A."/>
            <person name="Hensen N."/>
            <person name="Bonometti L."/>
            <person name="Westerberg I."/>
            <person name="Brannstrom I.O."/>
            <person name="Guillou S."/>
            <person name="Cros-Aarteil S."/>
            <person name="Calhoun S."/>
            <person name="Haridas S."/>
            <person name="Kuo A."/>
            <person name="Mondo S."/>
            <person name="Pangilinan J."/>
            <person name="Riley R."/>
            <person name="Labutti K."/>
            <person name="Andreopoulos B."/>
            <person name="Lipzen A."/>
            <person name="Chen C."/>
            <person name="Yanf M."/>
            <person name="Daum C."/>
            <person name="Ng V."/>
            <person name="Clum A."/>
            <person name="Ohm R."/>
            <person name="Martin F."/>
            <person name="Silar P."/>
            <person name="Natvig D."/>
            <person name="Lalanne C."/>
            <person name="Gautier V."/>
            <person name="Ament-Velasquez S.L."/>
            <person name="Kruys A."/>
            <person name="Hutchinson M.I."/>
            <person name="Powell A.J."/>
            <person name="Barry K."/>
            <person name="Miller A.N."/>
            <person name="Grigoriev I.V."/>
            <person name="Debuchy R."/>
            <person name="Gladieux P."/>
            <person name="Thoren M.H."/>
            <person name="Johannesson H."/>
        </authorList>
    </citation>
    <scope>NUCLEOTIDE SEQUENCE</scope>
    <source>
        <strain evidence="9">CBS 731.68</strain>
    </source>
</reference>
<keyword evidence="3 4" id="KW-0862">Zinc</keyword>
<feature type="compositionally biased region" description="Low complexity" evidence="6">
    <location>
        <begin position="403"/>
        <end position="422"/>
    </location>
</feature>
<name>A0AAN6TVD2_9PEZI</name>
<evidence type="ECO:0000256" key="4">
    <source>
        <dbReference type="PROSITE-ProRule" id="PRU00207"/>
    </source>
</evidence>
<dbReference type="InterPro" id="IPR017907">
    <property type="entry name" value="Znf_RING_CS"/>
</dbReference>